<keyword evidence="2" id="KW-1185">Reference proteome</keyword>
<dbReference type="AlphaFoldDB" id="A0A833RCD8"/>
<name>A0A833RCD8_9POAL</name>
<sequence>MQKEGLTGAESLVGSGSGNLSYQKMVKIDDAAERSVKDAMLRLGLDSKLSLTSMTCNQLIEPLNLPTSQAQQERTCDGAFPAGKCVKRLIKKTQKAMEAAESEHLFLSPLKSRKRKALTLPLSAKPTRLIVRIPLLNKCGAEMATEGVPEVKGKENKEPDNSQQKIRMMAMNNKERGKDGEKIQRSKLDGDLTPNYCMLPVEVHFLCAMSQKIWHVTCTATGGVTNSNPTLKDDSTIDP</sequence>
<comment type="caution">
    <text evidence="1">The sequence shown here is derived from an EMBL/GenBank/DDBJ whole genome shotgun (WGS) entry which is preliminary data.</text>
</comment>
<protein>
    <submittedName>
        <fullName evidence="1">Uncharacterized protein</fullName>
    </submittedName>
</protein>
<evidence type="ECO:0000313" key="2">
    <source>
        <dbReference type="Proteomes" id="UP000623129"/>
    </source>
</evidence>
<dbReference type="Proteomes" id="UP000623129">
    <property type="component" value="Unassembled WGS sequence"/>
</dbReference>
<evidence type="ECO:0000313" key="1">
    <source>
        <dbReference type="EMBL" id="KAF3335497.1"/>
    </source>
</evidence>
<accession>A0A833RCD8</accession>
<proteinExistence type="predicted"/>
<gene>
    <name evidence="1" type="ORF">FCM35_KLT20004</name>
</gene>
<reference evidence="1" key="1">
    <citation type="submission" date="2020-01" db="EMBL/GenBank/DDBJ databases">
        <title>Genome sequence of Kobresia littledalei, the first chromosome-level genome in the family Cyperaceae.</title>
        <authorList>
            <person name="Qu G."/>
        </authorList>
    </citation>
    <scope>NUCLEOTIDE SEQUENCE</scope>
    <source>
        <strain evidence="1">C.B.Clarke</strain>
        <tissue evidence="1">Leaf</tissue>
    </source>
</reference>
<organism evidence="1 2">
    <name type="scientific">Carex littledalei</name>
    <dbReference type="NCBI Taxonomy" id="544730"/>
    <lineage>
        <taxon>Eukaryota</taxon>
        <taxon>Viridiplantae</taxon>
        <taxon>Streptophyta</taxon>
        <taxon>Embryophyta</taxon>
        <taxon>Tracheophyta</taxon>
        <taxon>Spermatophyta</taxon>
        <taxon>Magnoliopsida</taxon>
        <taxon>Liliopsida</taxon>
        <taxon>Poales</taxon>
        <taxon>Cyperaceae</taxon>
        <taxon>Cyperoideae</taxon>
        <taxon>Cariceae</taxon>
        <taxon>Carex</taxon>
        <taxon>Carex subgen. Euthyceras</taxon>
    </lineage>
</organism>
<dbReference type="EMBL" id="SWLB01000008">
    <property type="protein sequence ID" value="KAF3335497.1"/>
    <property type="molecule type" value="Genomic_DNA"/>
</dbReference>